<reference evidence="2" key="1">
    <citation type="submission" date="2022-01" db="EMBL/GenBank/DDBJ databases">
        <authorList>
            <person name="Criscuolo A."/>
        </authorList>
    </citation>
    <scope>NUCLEOTIDE SEQUENCE</scope>
    <source>
        <strain evidence="2">CIP111893</strain>
    </source>
</reference>
<comment type="caution">
    <text evidence="2">The sequence shown here is derived from an EMBL/GenBank/DDBJ whole genome shotgun (WGS) entry which is preliminary data.</text>
</comment>
<dbReference type="Proteomes" id="UP000838686">
    <property type="component" value="Unassembled WGS sequence"/>
</dbReference>
<name>A0ABM9CSS2_9BACL</name>
<proteinExistence type="predicted"/>
<dbReference type="EMBL" id="CAKMMF010000041">
    <property type="protein sequence ID" value="CAH1223342.1"/>
    <property type="molecule type" value="Genomic_DNA"/>
</dbReference>
<feature type="compositionally biased region" description="Polar residues" evidence="1">
    <location>
        <begin position="42"/>
        <end position="75"/>
    </location>
</feature>
<organism evidence="2 3">
    <name type="scientific">Paenibacillus plantiphilus</name>
    <dbReference type="NCBI Taxonomy" id="2905650"/>
    <lineage>
        <taxon>Bacteria</taxon>
        <taxon>Bacillati</taxon>
        <taxon>Bacillota</taxon>
        <taxon>Bacilli</taxon>
        <taxon>Bacillales</taxon>
        <taxon>Paenibacillaceae</taxon>
        <taxon>Paenibacillus</taxon>
    </lineage>
</organism>
<gene>
    <name evidence="2" type="ORF">PAECIP111893_04959</name>
</gene>
<sequence length="97" mass="10302">MFIALVILLVSIPLFLLLAPKPPQHSNTLDFEKMEKIEPIRASSTPSASPTQILATSQSASPTKGTASPQPTALSQPNAADAYAFELQLRGKAHPHG</sequence>
<evidence type="ECO:0000313" key="3">
    <source>
        <dbReference type="Proteomes" id="UP000838686"/>
    </source>
</evidence>
<protein>
    <submittedName>
        <fullName evidence="2">Uncharacterized protein</fullName>
    </submittedName>
</protein>
<feature type="compositionally biased region" description="Basic and acidic residues" evidence="1">
    <location>
        <begin position="30"/>
        <end position="39"/>
    </location>
</feature>
<feature type="region of interest" description="Disordered" evidence="1">
    <location>
        <begin position="27"/>
        <end position="75"/>
    </location>
</feature>
<dbReference type="RefSeq" id="WP_236346659.1">
    <property type="nucleotide sequence ID" value="NZ_CAKMMF010000041.1"/>
</dbReference>
<accession>A0ABM9CSS2</accession>
<evidence type="ECO:0000256" key="1">
    <source>
        <dbReference type="SAM" id="MobiDB-lite"/>
    </source>
</evidence>
<keyword evidence="3" id="KW-1185">Reference proteome</keyword>
<evidence type="ECO:0000313" key="2">
    <source>
        <dbReference type="EMBL" id="CAH1223342.1"/>
    </source>
</evidence>